<name>A0A4P8IS57_9BURK</name>
<evidence type="ECO:0000313" key="3">
    <source>
        <dbReference type="EMBL" id="QCP51041.1"/>
    </source>
</evidence>
<sequence length="186" mass="20973">MSDNIYAHDPAVATDLFAAGDGNLFQRVMQMRMAEHGQTAPDEASPGLSSNEESMSLFKTVRSNIVQSIRAFRVQDLHDEALQLQQHFLYAHCGNAQTKQEVLETIATSFLFPKHFGKNYDALYDCLTDLVQKAGSQPGFVIVLEALPIAQKFDKEGRETLLDVFREAAEFWAERKVAFRVFYSFA</sequence>
<dbReference type="EMBL" id="CP040077">
    <property type="protein sequence ID" value="QCP51041.1"/>
    <property type="molecule type" value="Genomic_DNA"/>
</dbReference>
<dbReference type="AlphaFoldDB" id="A0A4P8IS57"/>
<evidence type="ECO:0000259" key="2">
    <source>
        <dbReference type="Pfam" id="PF01337"/>
    </source>
</evidence>
<gene>
    <name evidence="3" type="ORF">FAZ95_18930</name>
</gene>
<dbReference type="OrthoDB" id="5295683at2"/>
<evidence type="ECO:0000256" key="1">
    <source>
        <dbReference type="ARBA" id="ARBA00006845"/>
    </source>
</evidence>
<feature type="domain" description="Barstar (barnase inhibitor)" evidence="2">
    <location>
        <begin position="87"/>
        <end position="183"/>
    </location>
</feature>
<dbReference type="Proteomes" id="UP000298656">
    <property type="component" value="Chromosome 1"/>
</dbReference>
<evidence type="ECO:0000313" key="4">
    <source>
        <dbReference type="Proteomes" id="UP000298656"/>
    </source>
</evidence>
<dbReference type="Gene3D" id="3.30.370.10">
    <property type="entry name" value="Barstar-like"/>
    <property type="match status" value="1"/>
</dbReference>
<dbReference type="Pfam" id="PF01337">
    <property type="entry name" value="Barstar"/>
    <property type="match status" value="1"/>
</dbReference>
<organism evidence="3 4">
    <name type="scientific">Trinickia violacea</name>
    <dbReference type="NCBI Taxonomy" id="2571746"/>
    <lineage>
        <taxon>Bacteria</taxon>
        <taxon>Pseudomonadati</taxon>
        <taxon>Pseudomonadota</taxon>
        <taxon>Betaproteobacteria</taxon>
        <taxon>Burkholderiales</taxon>
        <taxon>Burkholderiaceae</taxon>
        <taxon>Trinickia</taxon>
    </lineage>
</organism>
<reference evidence="3 4" key="1">
    <citation type="submission" date="2019-05" db="EMBL/GenBank/DDBJ databases">
        <title>Burkholderia sp. DHOD12, isolated from subtropical forest soil.</title>
        <authorList>
            <person name="Gao Z.-H."/>
            <person name="Qiu L.-H."/>
        </authorList>
    </citation>
    <scope>NUCLEOTIDE SEQUENCE [LARGE SCALE GENOMIC DNA]</scope>
    <source>
        <strain evidence="3 4">DHOD12</strain>
    </source>
</reference>
<dbReference type="RefSeq" id="WP_137333850.1">
    <property type="nucleotide sequence ID" value="NZ_CP040077.1"/>
</dbReference>
<dbReference type="InterPro" id="IPR000468">
    <property type="entry name" value="Barstar"/>
</dbReference>
<keyword evidence="4" id="KW-1185">Reference proteome</keyword>
<dbReference type="InterPro" id="IPR035905">
    <property type="entry name" value="Barstar-like_sf"/>
</dbReference>
<dbReference type="KEGG" id="tvl:FAZ95_18930"/>
<comment type="similarity">
    <text evidence="1">Belongs to the barstar family.</text>
</comment>
<protein>
    <submittedName>
        <fullName evidence="3">Barstar family protein</fullName>
    </submittedName>
</protein>
<proteinExistence type="inferred from homology"/>
<dbReference type="CDD" id="cd05141">
    <property type="entry name" value="Barstar_evA4336-like"/>
    <property type="match status" value="1"/>
</dbReference>
<accession>A0A4P8IS57</accession>
<dbReference type="SUPFAM" id="SSF52038">
    <property type="entry name" value="Barstar-related"/>
    <property type="match status" value="1"/>
</dbReference>